<sequence length="1062" mass="117726">MNAKKSEMFAPGRRDSIDSDFHEREPSLRPQSTNTSTDSQSWPSSPSMSRREMPGRSEPQSCVARSPVTEDCATQQFLVWAAIKRNRSVRMAANDRLKCPLVRCGERFDEHETMLRHLAKCQHLKTGEYLCYECMQVERFNDGSRRCCSTQPSKRRKIVKLAKNFFSNIGNKARRADANVMDQDDSTTPPPAYDEMVHMNITESDVDQPNPQLELNGNEILELDAEVVHQLDPVNYVGDVGHQSRQSLSEAQGRTALSHHHVPVDTNTQQQCSSLSTYGGQHRPVAQSPAPYSPSGFRRPSLALNTEVDQYRKLAHGKYLTPSSSVRSQQSSQQSAHGVSPITPWSASSRASGVSADSWAMASGINTHMTSPTSPISPLGNDAGMTNVFHAIKPQSFSSCPGNAAATYSEKGRSKQPADYSQPDPMASNISDHVLFPSTQERETYSWLSSVNTELSLGTSVNVMFSNDHTTFSADYPAYAETTPATDAGRLLVDSVWEALRQHVESSFSKVVELGSNPLSLRLRQESAISIATKGFESLRSILNGRDPSDPLDYLCFVHLVYAFSLVLHEDDLVQRSEMLFKQALAYRGFLNSDWSGFYCELVTRIWDPNVHTARQAGGMLSPHQRLSGRVTSGQFRTTPATTVDKDALATVSQDFLDEFESLVLNSKSMKPADILASALWSTHMEDLHTDPRSNQPFVASANYIINVLSQSFRDSPGLTQRLRVVAQRVRDQAVSTVRRLEMELMQAGKVVLEKSVFFDKYVPQVRRQCTSLYPKHSNNPRVRYHTLAASFAEQLLQSAARDNTMPQHTQAAGIPSISMSLTESLDAFFPLSMNDPFEVPEGIENFLQPSAAQGPHQYHQPDPATPMPLGLPGQHMNMVSLNANIETPFPASFPNAGVSTPRLMTASHSPANISPAEPSEVRAPGRTNGTPLKMRQEQPASKKARITYGTRDVAPKDDAAQASTASPAAVPSTPQVEANSCCEICGYRPKGDPQWFKGSMAKHKKLQHSNEPPTIYRCPFPGCTSAYKNRQDNLRQHQIEKNHFVDEQGQQRRPNKRKRAS</sequence>
<organism evidence="3 4">
    <name type="scientific">Microdochium trichocladiopsis</name>
    <dbReference type="NCBI Taxonomy" id="1682393"/>
    <lineage>
        <taxon>Eukaryota</taxon>
        <taxon>Fungi</taxon>
        <taxon>Dikarya</taxon>
        <taxon>Ascomycota</taxon>
        <taxon>Pezizomycotina</taxon>
        <taxon>Sordariomycetes</taxon>
        <taxon>Xylariomycetidae</taxon>
        <taxon>Xylariales</taxon>
        <taxon>Microdochiaceae</taxon>
        <taxon>Microdochium</taxon>
    </lineage>
</organism>
<feature type="compositionally biased region" description="Low complexity" evidence="1">
    <location>
        <begin position="36"/>
        <end position="48"/>
    </location>
</feature>
<keyword evidence="4" id="KW-1185">Reference proteome</keyword>
<dbReference type="InterPro" id="IPR013087">
    <property type="entry name" value="Znf_C2H2_type"/>
</dbReference>
<accession>A0A9P9BQN0</accession>
<dbReference type="OrthoDB" id="5366163at2759"/>
<proteinExistence type="predicted"/>
<protein>
    <recommendedName>
        <fullName evidence="2">C2H2-type domain-containing protein</fullName>
    </recommendedName>
</protein>
<feature type="region of interest" description="Disordered" evidence="1">
    <location>
        <begin position="264"/>
        <end position="300"/>
    </location>
</feature>
<feature type="region of interest" description="Disordered" evidence="1">
    <location>
        <begin position="321"/>
        <end position="348"/>
    </location>
</feature>
<dbReference type="SMART" id="SM00355">
    <property type="entry name" value="ZnF_C2H2"/>
    <property type="match status" value="2"/>
</dbReference>
<dbReference type="AlphaFoldDB" id="A0A9P9BQN0"/>
<evidence type="ECO:0000259" key="2">
    <source>
        <dbReference type="PROSITE" id="PS00028"/>
    </source>
</evidence>
<feature type="compositionally biased region" description="Polar residues" evidence="1">
    <location>
        <begin position="265"/>
        <end position="279"/>
    </location>
</feature>
<reference evidence="3" key="1">
    <citation type="journal article" date="2021" name="Nat. Commun.">
        <title>Genetic determinants of endophytism in the Arabidopsis root mycobiome.</title>
        <authorList>
            <person name="Mesny F."/>
            <person name="Miyauchi S."/>
            <person name="Thiergart T."/>
            <person name="Pickel B."/>
            <person name="Atanasova L."/>
            <person name="Karlsson M."/>
            <person name="Huettel B."/>
            <person name="Barry K.W."/>
            <person name="Haridas S."/>
            <person name="Chen C."/>
            <person name="Bauer D."/>
            <person name="Andreopoulos W."/>
            <person name="Pangilinan J."/>
            <person name="LaButti K."/>
            <person name="Riley R."/>
            <person name="Lipzen A."/>
            <person name="Clum A."/>
            <person name="Drula E."/>
            <person name="Henrissat B."/>
            <person name="Kohler A."/>
            <person name="Grigoriev I.V."/>
            <person name="Martin F.M."/>
            <person name="Hacquard S."/>
        </authorList>
    </citation>
    <scope>NUCLEOTIDE SEQUENCE</scope>
    <source>
        <strain evidence="3">MPI-CAGE-CH-0230</strain>
    </source>
</reference>
<evidence type="ECO:0000313" key="3">
    <source>
        <dbReference type="EMBL" id="KAH7031082.1"/>
    </source>
</evidence>
<feature type="compositionally biased region" description="Low complexity" evidence="1">
    <location>
        <begin position="323"/>
        <end position="335"/>
    </location>
</feature>
<feature type="region of interest" description="Disordered" evidence="1">
    <location>
        <begin position="1041"/>
        <end position="1062"/>
    </location>
</feature>
<feature type="compositionally biased region" description="Basic and acidic residues" evidence="1">
    <location>
        <begin position="1041"/>
        <end position="1051"/>
    </location>
</feature>
<dbReference type="PROSITE" id="PS00028">
    <property type="entry name" value="ZINC_FINGER_C2H2_1"/>
    <property type="match status" value="1"/>
</dbReference>
<feature type="region of interest" description="Disordered" evidence="1">
    <location>
        <begin position="1"/>
        <end position="64"/>
    </location>
</feature>
<dbReference type="Proteomes" id="UP000756346">
    <property type="component" value="Unassembled WGS sequence"/>
</dbReference>
<dbReference type="GeneID" id="70177544"/>
<feature type="domain" description="C2H2-type" evidence="2">
    <location>
        <begin position="99"/>
        <end position="123"/>
    </location>
</feature>
<gene>
    <name evidence="3" type="ORF">B0I36DRAFT_118293</name>
</gene>
<comment type="caution">
    <text evidence="3">The sequence shown here is derived from an EMBL/GenBank/DDBJ whole genome shotgun (WGS) entry which is preliminary data.</text>
</comment>
<evidence type="ECO:0000313" key="4">
    <source>
        <dbReference type="Proteomes" id="UP000756346"/>
    </source>
</evidence>
<dbReference type="RefSeq" id="XP_046012762.1">
    <property type="nucleotide sequence ID" value="XM_046147998.1"/>
</dbReference>
<name>A0A9P9BQN0_9PEZI</name>
<feature type="region of interest" description="Disordered" evidence="1">
    <location>
        <begin position="909"/>
        <end position="944"/>
    </location>
</feature>
<feature type="region of interest" description="Disordered" evidence="1">
    <location>
        <begin position="399"/>
        <end position="431"/>
    </location>
</feature>
<evidence type="ECO:0000256" key="1">
    <source>
        <dbReference type="SAM" id="MobiDB-lite"/>
    </source>
</evidence>
<dbReference type="EMBL" id="JAGTJQ010000005">
    <property type="protein sequence ID" value="KAH7031082.1"/>
    <property type="molecule type" value="Genomic_DNA"/>
</dbReference>
<feature type="compositionally biased region" description="Basic and acidic residues" evidence="1">
    <location>
        <begin position="1"/>
        <end position="27"/>
    </location>
</feature>